<evidence type="ECO:0000259" key="6">
    <source>
        <dbReference type="Pfam" id="PF00892"/>
    </source>
</evidence>
<accession>A0ABT4YQ35</accession>
<name>A0ABT4YQ35_9VIBR</name>
<evidence type="ECO:0000313" key="8">
    <source>
        <dbReference type="Proteomes" id="UP001210678"/>
    </source>
</evidence>
<gene>
    <name evidence="7" type="ORF">PGX00_07490</name>
</gene>
<keyword evidence="8" id="KW-1185">Reference proteome</keyword>
<keyword evidence="3 5" id="KW-1133">Transmembrane helix</keyword>
<protein>
    <submittedName>
        <fullName evidence="7">DMT family transporter</fullName>
    </submittedName>
</protein>
<proteinExistence type="predicted"/>
<reference evidence="7 8" key="1">
    <citation type="submission" date="2023-01" db="EMBL/GenBank/DDBJ databases">
        <title>Vibrio sp. KJ40-1 sp.nov, isolated from marine algae.</title>
        <authorList>
            <person name="Butt M."/>
            <person name="Kim J.M.J."/>
            <person name="Jeon C.O.C."/>
        </authorList>
    </citation>
    <scope>NUCLEOTIDE SEQUENCE [LARGE SCALE GENOMIC DNA]</scope>
    <source>
        <strain evidence="7 8">KJ40-1</strain>
    </source>
</reference>
<dbReference type="InterPro" id="IPR037185">
    <property type="entry name" value="EmrE-like"/>
</dbReference>
<keyword evidence="4 5" id="KW-0472">Membrane</keyword>
<feature type="transmembrane region" description="Helical" evidence="5">
    <location>
        <begin position="69"/>
        <end position="88"/>
    </location>
</feature>
<dbReference type="PANTHER" id="PTHR32322">
    <property type="entry name" value="INNER MEMBRANE TRANSPORTER"/>
    <property type="match status" value="1"/>
</dbReference>
<sequence length="287" mass="30647">MKTFLLTFIAMLAFAANSILCRVALLEGYIDAGSFTLIRILSGATTLLIITIIYNRSNLVTASFNRKSVLVLSISLLFYALFFSLAYIELGTGTGALILFGVVQLSMLATYAYKGNRIIGFEWLGIGVAVSGFLILLLPSATRPDPLSALLMALSGVCWAIFTLQGKVSGKPLQSTTQGFVGSALLALLMLPWLLSIETISRTGLMLAVCSGIFTSALGYVIWYMALRQLTVLTASIVQLSVPGIALLGGVILVGEPLSFNIALSTMCILGGIALVFIAQQKKRMLN</sequence>
<evidence type="ECO:0000256" key="3">
    <source>
        <dbReference type="ARBA" id="ARBA00022989"/>
    </source>
</evidence>
<feature type="transmembrane region" description="Helical" evidence="5">
    <location>
        <begin position="147"/>
        <end position="164"/>
    </location>
</feature>
<keyword evidence="2 5" id="KW-0812">Transmembrane</keyword>
<evidence type="ECO:0000256" key="1">
    <source>
        <dbReference type="ARBA" id="ARBA00004141"/>
    </source>
</evidence>
<feature type="transmembrane region" description="Helical" evidence="5">
    <location>
        <begin position="176"/>
        <end position="197"/>
    </location>
</feature>
<dbReference type="InterPro" id="IPR050638">
    <property type="entry name" value="AA-Vitamin_Transporters"/>
</dbReference>
<organism evidence="7 8">
    <name type="scientific">Vibrio algarum</name>
    <dbReference type="NCBI Taxonomy" id="3020714"/>
    <lineage>
        <taxon>Bacteria</taxon>
        <taxon>Pseudomonadati</taxon>
        <taxon>Pseudomonadota</taxon>
        <taxon>Gammaproteobacteria</taxon>
        <taxon>Vibrionales</taxon>
        <taxon>Vibrionaceae</taxon>
        <taxon>Vibrio</taxon>
    </lineage>
</organism>
<feature type="transmembrane region" description="Helical" evidence="5">
    <location>
        <begin position="94"/>
        <end position="113"/>
    </location>
</feature>
<feature type="transmembrane region" description="Helical" evidence="5">
    <location>
        <begin position="120"/>
        <end position="141"/>
    </location>
</feature>
<evidence type="ECO:0000313" key="7">
    <source>
        <dbReference type="EMBL" id="MDB1123512.1"/>
    </source>
</evidence>
<comment type="caution">
    <text evidence="7">The sequence shown here is derived from an EMBL/GenBank/DDBJ whole genome shotgun (WGS) entry which is preliminary data.</text>
</comment>
<dbReference type="SUPFAM" id="SSF103481">
    <property type="entry name" value="Multidrug resistance efflux transporter EmrE"/>
    <property type="match status" value="1"/>
</dbReference>
<dbReference type="PANTHER" id="PTHR32322:SF9">
    <property type="entry name" value="AMINO-ACID METABOLITE EFFLUX PUMP-RELATED"/>
    <property type="match status" value="1"/>
</dbReference>
<feature type="transmembrane region" description="Helical" evidence="5">
    <location>
        <begin position="37"/>
        <end position="57"/>
    </location>
</feature>
<dbReference type="Proteomes" id="UP001210678">
    <property type="component" value="Unassembled WGS sequence"/>
</dbReference>
<feature type="transmembrane region" description="Helical" evidence="5">
    <location>
        <begin position="260"/>
        <end position="279"/>
    </location>
</feature>
<feature type="transmembrane region" description="Helical" evidence="5">
    <location>
        <begin position="203"/>
        <end position="223"/>
    </location>
</feature>
<feature type="domain" description="EamA" evidence="6">
    <location>
        <begin position="149"/>
        <end position="277"/>
    </location>
</feature>
<comment type="subcellular location">
    <subcellularLocation>
        <location evidence="1">Membrane</location>
        <topology evidence="1">Multi-pass membrane protein</topology>
    </subcellularLocation>
</comment>
<evidence type="ECO:0000256" key="4">
    <source>
        <dbReference type="ARBA" id="ARBA00023136"/>
    </source>
</evidence>
<dbReference type="InterPro" id="IPR000620">
    <property type="entry name" value="EamA_dom"/>
</dbReference>
<dbReference type="RefSeq" id="WP_272134156.1">
    <property type="nucleotide sequence ID" value="NZ_JAQLOI010000001.1"/>
</dbReference>
<dbReference type="Pfam" id="PF00892">
    <property type="entry name" value="EamA"/>
    <property type="match status" value="1"/>
</dbReference>
<evidence type="ECO:0000256" key="2">
    <source>
        <dbReference type="ARBA" id="ARBA00022692"/>
    </source>
</evidence>
<feature type="transmembrane region" description="Helical" evidence="5">
    <location>
        <begin position="230"/>
        <end position="254"/>
    </location>
</feature>
<evidence type="ECO:0000256" key="5">
    <source>
        <dbReference type="SAM" id="Phobius"/>
    </source>
</evidence>
<dbReference type="EMBL" id="JAQLOI010000001">
    <property type="protein sequence ID" value="MDB1123512.1"/>
    <property type="molecule type" value="Genomic_DNA"/>
</dbReference>